<proteinExistence type="predicted"/>
<dbReference type="Pfam" id="PF01261">
    <property type="entry name" value="AP_endonuc_2"/>
    <property type="match status" value="1"/>
</dbReference>
<dbReference type="PANTHER" id="PTHR12110:SF48">
    <property type="entry name" value="BLL3656 PROTEIN"/>
    <property type="match status" value="1"/>
</dbReference>
<accession>A0ABV6R8I0</accession>
<evidence type="ECO:0000259" key="2">
    <source>
        <dbReference type="Pfam" id="PF01261"/>
    </source>
</evidence>
<dbReference type="Proteomes" id="UP001589793">
    <property type="component" value="Unassembled WGS sequence"/>
</dbReference>
<keyword evidence="4" id="KW-1185">Reference proteome</keyword>
<sequence length="313" mass="33185">MPAPSGGIQGAAEPRIGRRLLASCWTWAGDVGPGSADERSPVPLDRRIAAIAASGWNGVGLSHPDLRAYTASPGLDALRRRLADAGIDRIEVEFLEDWWQSGPRKDASDRVRGELLEAAAQLGARALKVGAPARTPLRDQPSGQRLIDAFGELAEAAAPHDVDVALEPMSHTVLPTLPDAIDLVRSVGNPRAGLAVDAFQLARSGEGFEDLPALLDGVPVHVVELGDAVIDAALAARAREGHGLAERSLPGHGDLDVAGFVLAMHEAGWRGDWGVEIISSRLRALPVEDGVRQVHEGSARILEEAERRLARRA</sequence>
<dbReference type="InterPro" id="IPR036237">
    <property type="entry name" value="Xyl_isomerase-like_sf"/>
</dbReference>
<protein>
    <submittedName>
        <fullName evidence="3">Sugar phosphate isomerase/epimerase family protein</fullName>
    </submittedName>
</protein>
<dbReference type="SUPFAM" id="SSF51658">
    <property type="entry name" value="Xylose isomerase-like"/>
    <property type="match status" value="1"/>
</dbReference>
<feature type="domain" description="Xylose isomerase-like TIM barrel" evidence="2">
    <location>
        <begin position="48"/>
        <end position="293"/>
    </location>
</feature>
<comment type="caution">
    <text evidence="3">The sequence shown here is derived from an EMBL/GenBank/DDBJ whole genome shotgun (WGS) entry which is preliminary data.</text>
</comment>
<organism evidence="3 4">
    <name type="scientific">Brachybacterium hainanense</name>
    <dbReference type="NCBI Taxonomy" id="1541174"/>
    <lineage>
        <taxon>Bacteria</taxon>
        <taxon>Bacillati</taxon>
        <taxon>Actinomycetota</taxon>
        <taxon>Actinomycetes</taxon>
        <taxon>Micrococcales</taxon>
        <taxon>Dermabacteraceae</taxon>
        <taxon>Brachybacterium</taxon>
    </lineage>
</organism>
<evidence type="ECO:0000313" key="4">
    <source>
        <dbReference type="Proteomes" id="UP001589793"/>
    </source>
</evidence>
<evidence type="ECO:0000256" key="1">
    <source>
        <dbReference type="ARBA" id="ARBA00023277"/>
    </source>
</evidence>
<keyword evidence="1" id="KW-0119">Carbohydrate metabolism</keyword>
<dbReference type="GO" id="GO:0016853">
    <property type="term" value="F:isomerase activity"/>
    <property type="evidence" value="ECO:0007669"/>
    <property type="project" value="UniProtKB-KW"/>
</dbReference>
<dbReference type="InterPro" id="IPR050312">
    <property type="entry name" value="IolE/XylAMocC-like"/>
</dbReference>
<dbReference type="InterPro" id="IPR013022">
    <property type="entry name" value="Xyl_isomerase-like_TIM-brl"/>
</dbReference>
<dbReference type="PANTHER" id="PTHR12110">
    <property type="entry name" value="HYDROXYPYRUVATE ISOMERASE"/>
    <property type="match status" value="1"/>
</dbReference>
<dbReference type="EMBL" id="JBHLSV010000004">
    <property type="protein sequence ID" value="MFC0673295.1"/>
    <property type="molecule type" value="Genomic_DNA"/>
</dbReference>
<keyword evidence="3" id="KW-0413">Isomerase</keyword>
<evidence type="ECO:0000313" key="3">
    <source>
        <dbReference type="EMBL" id="MFC0673295.1"/>
    </source>
</evidence>
<reference evidence="3 4" key="1">
    <citation type="submission" date="2024-09" db="EMBL/GenBank/DDBJ databases">
        <authorList>
            <person name="Sun Q."/>
            <person name="Mori K."/>
        </authorList>
    </citation>
    <scope>NUCLEOTIDE SEQUENCE [LARGE SCALE GENOMIC DNA]</scope>
    <source>
        <strain evidence="3 4">CICC 10874</strain>
    </source>
</reference>
<name>A0ABV6R8I0_9MICO</name>
<dbReference type="Gene3D" id="3.20.20.150">
    <property type="entry name" value="Divalent-metal-dependent TIM barrel enzymes"/>
    <property type="match status" value="1"/>
</dbReference>
<dbReference type="RefSeq" id="WP_376978754.1">
    <property type="nucleotide sequence ID" value="NZ_JBHLSV010000004.1"/>
</dbReference>
<gene>
    <name evidence="3" type="ORF">ACFFF6_04910</name>
</gene>